<protein>
    <submittedName>
        <fullName evidence="1">Uncharacterized protein</fullName>
    </submittedName>
</protein>
<sequence>MISLGRACRASCSVFNQLHWTHMSPVRVELEILLCARAAVPCFNGARVIMSPVFCFFLQKLSFNFTNDSAKQ</sequence>
<dbReference type="AlphaFoldDB" id="A0A0E9XHH1"/>
<proteinExistence type="predicted"/>
<organism evidence="1">
    <name type="scientific">Anguilla anguilla</name>
    <name type="common">European freshwater eel</name>
    <name type="synonym">Muraena anguilla</name>
    <dbReference type="NCBI Taxonomy" id="7936"/>
    <lineage>
        <taxon>Eukaryota</taxon>
        <taxon>Metazoa</taxon>
        <taxon>Chordata</taxon>
        <taxon>Craniata</taxon>
        <taxon>Vertebrata</taxon>
        <taxon>Euteleostomi</taxon>
        <taxon>Actinopterygii</taxon>
        <taxon>Neopterygii</taxon>
        <taxon>Teleostei</taxon>
        <taxon>Anguilliformes</taxon>
        <taxon>Anguillidae</taxon>
        <taxon>Anguilla</taxon>
    </lineage>
</organism>
<accession>A0A0E9XHH1</accession>
<reference evidence="1" key="2">
    <citation type="journal article" date="2015" name="Fish Shellfish Immunol.">
        <title>Early steps in the European eel (Anguilla anguilla)-Vibrio vulnificus interaction in the gills: Role of the RtxA13 toxin.</title>
        <authorList>
            <person name="Callol A."/>
            <person name="Pajuelo D."/>
            <person name="Ebbesson L."/>
            <person name="Teles M."/>
            <person name="MacKenzie S."/>
            <person name="Amaro C."/>
        </authorList>
    </citation>
    <scope>NUCLEOTIDE SEQUENCE</scope>
</reference>
<name>A0A0E9XHH1_ANGAN</name>
<evidence type="ECO:0000313" key="1">
    <source>
        <dbReference type="EMBL" id="JAI01872.1"/>
    </source>
</evidence>
<dbReference type="EMBL" id="GBXM01006706">
    <property type="protein sequence ID" value="JAI01872.1"/>
    <property type="molecule type" value="Transcribed_RNA"/>
</dbReference>
<reference evidence="1" key="1">
    <citation type="submission" date="2014-11" db="EMBL/GenBank/DDBJ databases">
        <authorList>
            <person name="Amaro Gonzalez C."/>
        </authorList>
    </citation>
    <scope>NUCLEOTIDE SEQUENCE</scope>
</reference>